<dbReference type="SUPFAM" id="SSF56281">
    <property type="entry name" value="Metallo-hydrolase/oxidoreductase"/>
    <property type="match status" value="1"/>
</dbReference>
<evidence type="ECO:0008006" key="6">
    <source>
        <dbReference type="Google" id="ProtNLM"/>
    </source>
</evidence>
<evidence type="ECO:0000256" key="1">
    <source>
        <dbReference type="ARBA" id="ARBA00022801"/>
    </source>
</evidence>
<dbReference type="InterPro" id="IPR050698">
    <property type="entry name" value="MBL"/>
</dbReference>
<dbReference type="AlphaFoldDB" id="A0A2N1PPD8"/>
<dbReference type="GO" id="GO:0004521">
    <property type="term" value="F:RNA endonuclease activity"/>
    <property type="evidence" value="ECO:0007669"/>
    <property type="project" value="TreeGrafter"/>
</dbReference>
<dbReference type="GO" id="GO:0016787">
    <property type="term" value="F:hydrolase activity"/>
    <property type="evidence" value="ECO:0007669"/>
    <property type="project" value="UniProtKB-KW"/>
</dbReference>
<dbReference type="PANTHER" id="PTHR11203:SF37">
    <property type="entry name" value="INTEGRATOR COMPLEX SUBUNIT 11"/>
    <property type="match status" value="1"/>
</dbReference>
<dbReference type="PANTHER" id="PTHR11203">
    <property type="entry name" value="CLEAVAGE AND POLYADENYLATION SPECIFICITY FACTOR FAMILY MEMBER"/>
    <property type="match status" value="1"/>
</dbReference>
<dbReference type="InterPro" id="IPR001279">
    <property type="entry name" value="Metallo-B-lactamas"/>
</dbReference>
<dbReference type="EMBL" id="PGXC01000007">
    <property type="protein sequence ID" value="PKK90199.1"/>
    <property type="molecule type" value="Genomic_DNA"/>
</dbReference>
<dbReference type="InterPro" id="IPR022712">
    <property type="entry name" value="Beta_Casp"/>
</dbReference>
<feature type="domain" description="Metallo-beta-lactamase" evidence="2">
    <location>
        <begin position="13"/>
        <end position="233"/>
    </location>
</feature>
<dbReference type="Pfam" id="PF07521">
    <property type="entry name" value="RMMBL"/>
    <property type="match status" value="1"/>
</dbReference>
<dbReference type="InterPro" id="IPR011108">
    <property type="entry name" value="RMMBL"/>
</dbReference>
<feature type="domain" description="Beta-Casp" evidence="3">
    <location>
        <begin position="238"/>
        <end position="363"/>
    </location>
</feature>
<evidence type="ECO:0000313" key="4">
    <source>
        <dbReference type="EMBL" id="PKK90199.1"/>
    </source>
</evidence>
<dbReference type="SMART" id="SM00849">
    <property type="entry name" value="Lactamase_B"/>
    <property type="match status" value="1"/>
</dbReference>
<dbReference type="Proteomes" id="UP000233256">
    <property type="component" value="Unassembled WGS sequence"/>
</dbReference>
<evidence type="ECO:0000313" key="5">
    <source>
        <dbReference type="Proteomes" id="UP000233256"/>
    </source>
</evidence>
<gene>
    <name evidence="4" type="ORF">CVV64_10750</name>
</gene>
<dbReference type="Gene3D" id="3.60.15.10">
    <property type="entry name" value="Ribonuclease Z/Hydroxyacylglutathione hydrolase-like"/>
    <property type="match status" value="1"/>
</dbReference>
<keyword evidence="1" id="KW-0378">Hydrolase</keyword>
<dbReference type="SMART" id="SM01027">
    <property type="entry name" value="Beta-Casp"/>
    <property type="match status" value="1"/>
</dbReference>
<accession>A0A2N1PPD8</accession>
<organism evidence="4 5">
    <name type="scientific">Candidatus Wallbacteria bacterium HGW-Wallbacteria-1</name>
    <dbReference type="NCBI Taxonomy" id="2013854"/>
    <lineage>
        <taxon>Bacteria</taxon>
        <taxon>Candidatus Walliibacteriota</taxon>
    </lineage>
</organism>
<dbReference type="CDD" id="cd16295">
    <property type="entry name" value="TTHA0252-CPSF-like_MBL-fold"/>
    <property type="match status" value="1"/>
</dbReference>
<comment type="caution">
    <text evidence="4">The sequence shown here is derived from an EMBL/GenBank/DDBJ whole genome shotgun (WGS) entry which is preliminary data.</text>
</comment>
<sequence>MKITLLGGGHEIGASSILINSEDGNLLFDSGVKYSSSGNMPSFSLLQDTEPDAIIVTHAHLDHTGTLPILTDSFPDIPVYMTAPTLDLITILLKDSLKIMRSSSEREGEIPLYSEKAVDHLLSRIVILDFGEPFKPAGSSSIVTFHPAGHILGASMAIVETSEGSIVVTGDYSIQDQCTVPGARRPPGRRRVVISESTYGNRLHTDRRIEERRLVRQVADKIQDGGKVLIPAFALGRAQEIILMLAKAMASGDIPGFPIWVDGMVRQVCDAYSRHPSYLNPEPAELLSKGVNPFFGLTPWVQPVRSPEDRQEAVIGPPCCIISSSGMLTGGPSLYYAGELAGNPDNMIAITGYQDEESPGSKLQAISAQNRRSPFLVLDSGKIRVKCSIESYSLSAHADQTEMSAFISSFKPSDVILVHGDDKARNCLADALSNGHVGRIHLPENGDTINLEFAALKGRKKCISNTEYHSESPPIQGPQIKTNEILMKLPQRDEIRQIRDLALDRNLPSAMSIHQLFRIWSETLESKHSAEISDSKNNGRCTDPFIIQAFTRALIESGLFRRDRKYAYLLKPSPAGMESKDIEEPKISILDKVIKHIPENMKLLKKGLDRSNREIVLTFAFPLAAEKILPIMNESIKGTGWKIRMNSGANLGELRAAVARCLEDAGGFAPGTDTKISILNDQARVIIKAEALPPEGILKKASEKFLEMTGFKLSGEKVRKPRPPAGLDSCGKMEINAAYSLADSIFLSSATPPYRKSRKRDSHGEFMELAFITPEVGRMQLHLIQKLEMESGWRIMISQSPNQDALKNLAREIASQEMELKREPSFMAINRSVRLKVRNLPDHGLASRLNDEFRKMTGFNLEFTV</sequence>
<evidence type="ECO:0000259" key="3">
    <source>
        <dbReference type="SMART" id="SM01027"/>
    </source>
</evidence>
<reference evidence="4 5" key="1">
    <citation type="journal article" date="2017" name="ISME J.">
        <title>Potential for microbial H2 and metal transformations associated with novel bacteria and archaea in deep terrestrial subsurface sediments.</title>
        <authorList>
            <person name="Hernsdorf A.W."/>
            <person name="Amano Y."/>
            <person name="Miyakawa K."/>
            <person name="Ise K."/>
            <person name="Suzuki Y."/>
            <person name="Anantharaman K."/>
            <person name="Probst A."/>
            <person name="Burstein D."/>
            <person name="Thomas B.C."/>
            <person name="Banfield J.F."/>
        </authorList>
    </citation>
    <scope>NUCLEOTIDE SEQUENCE [LARGE SCALE GENOMIC DNA]</scope>
    <source>
        <strain evidence="4">HGW-Wallbacteria-1</strain>
    </source>
</reference>
<protein>
    <recommendedName>
        <fullName evidence="6">MBL fold metallo-hydrolase</fullName>
    </recommendedName>
</protein>
<name>A0A2N1PPD8_9BACT</name>
<dbReference type="Pfam" id="PF10996">
    <property type="entry name" value="Beta-Casp"/>
    <property type="match status" value="1"/>
</dbReference>
<proteinExistence type="predicted"/>
<dbReference type="Gene3D" id="3.40.50.10890">
    <property type="match status" value="1"/>
</dbReference>
<evidence type="ECO:0000259" key="2">
    <source>
        <dbReference type="SMART" id="SM00849"/>
    </source>
</evidence>
<dbReference type="Pfam" id="PF00753">
    <property type="entry name" value="Lactamase_B"/>
    <property type="match status" value="1"/>
</dbReference>
<dbReference type="InterPro" id="IPR036866">
    <property type="entry name" value="RibonucZ/Hydroxyglut_hydro"/>
</dbReference>